<evidence type="ECO:0000313" key="4">
    <source>
        <dbReference type="WBParaSite" id="PDA_v2.g12697.t1"/>
    </source>
</evidence>
<organism evidence="3 4">
    <name type="scientific">Panagrolaimus davidi</name>
    <dbReference type="NCBI Taxonomy" id="227884"/>
    <lineage>
        <taxon>Eukaryota</taxon>
        <taxon>Metazoa</taxon>
        <taxon>Ecdysozoa</taxon>
        <taxon>Nematoda</taxon>
        <taxon>Chromadorea</taxon>
        <taxon>Rhabditida</taxon>
        <taxon>Tylenchina</taxon>
        <taxon>Panagrolaimomorpha</taxon>
        <taxon>Panagrolaimoidea</taxon>
        <taxon>Panagrolaimidae</taxon>
        <taxon>Panagrolaimus</taxon>
    </lineage>
</organism>
<feature type="compositionally biased region" description="Basic and acidic residues" evidence="1">
    <location>
        <begin position="91"/>
        <end position="102"/>
    </location>
</feature>
<dbReference type="Pfam" id="PF10685">
    <property type="entry name" value="KGG"/>
    <property type="match status" value="1"/>
</dbReference>
<dbReference type="AlphaFoldDB" id="A0A914P494"/>
<reference evidence="4" key="1">
    <citation type="submission" date="2022-11" db="UniProtKB">
        <authorList>
            <consortium name="WormBaseParasite"/>
        </authorList>
    </citation>
    <scope>IDENTIFICATION</scope>
</reference>
<proteinExistence type="predicted"/>
<evidence type="ECO:0000256" key="1">
    <source>
        <dbReference type="SAM" id="MobiDB-lite"/>
    </source>
</evidence>
<dbReference type="InterPro" id="IPR019626">
    <property type="entry name" value="Stress-induced_KGG_rpt"/>
</dbReference>
<protein>
    <submittedName>
        <fullName evidence="4">Uncharacterized protein</fullName>
    </submittedName>
</protein>
<feature type="signal peptide" evidence="2">
    <location>
        <begin position="1"/>
        <end position="21"/>
    </location>
</feature>
<feature type="region of interest" description="Disordered" evidence="1">
    <location>
        <begin position="72"/>
        <end position="102"/>
    </location>
</feature>
<dbReference type="Proteomes" id="UP000887578">
    <property type="component" value="Unplaced"/>
</dbReference>
<evidence type="ECO:0000256" key="2">
    <source>
        <dbReference type="SAM" id="SignalP"/>
    </source>
</evidence>
<accession>A0A914P494</accession>
<keyword evidence="3" id="KW-1185">Reference proteome</keyword>
<name>A0A914P494_9BILA</name>
<feature type="chain" id="PRO_5037892744" evidence="2">
    <location>
        <begin position="22"/>
        <end position="102"/>
    </location>
</feature>
<keyword evidence="2" id="KW-0732">Signal</keyword>
<sequence length="102" mass="11366">MFFRFLAFNLYFKSSVVVVLQLSIMSKDNNNPPEKEKYRGFASWPKEKIQEAGKKGGEARKEQLGLKGYIDMGRKGGMARSNAAAKGDPSTSDKSDKKDGKK</sequence>
<dbReference type="WBParaSite" id="PDA_v2.g12697.t1">
    <property type="protein sequence ID" value="PDA_v2.g12697.t1"/>
    <property type="gene ID" value="PDA_v2.g12697"/>
</dbReference>
<evidence type="ECO:0000313" key="3">
    <source>
        <dbReference type="Proteomes" id="UP000887578"/>
    </source>
</evidence>